<gene>
    <name evidence="2" type="ORF">FisN_4Hh140</name>
</gene>
<accession>A0A1Z5JAC7</accession>
<dbReference type="EMBL" id="BDSP01000030">
    <property type="protein sequence ID" value="GAX10909.1"/>
    <property type="molecule type" value="Genomic_DNA"/>
</dbReference>
<evidence type="ECO:0000313" key="3">
    <source>
        <dbReference type="Proteomes" id="UP000198406"/>
    </source>
</evidence>
<feature type="region of interest" description="Disordered" evidence="1">
    <location>
        <begin position="296"/>
        <end position="334"/>
    </location>
</feature>
<dbReference type="AlphaFoldDB" id="A0A1Z5JAC7"/>
<dbReference type="Proteomes" id="UP000198406">
    <property type="component" value="Unassembled WGS sequence"/>
</dbReference>
<reference evidence="2 3" key="1">
    <citation type="journal article" date="2015" name="Plant Cell">
        <title>Oil accumulation by the oleaginous diatom Fistulifera solaris as revealed by the genome and transcriptome.</title>
        <authorList>
            <person name="Tanaka T."/>
            <person name="Maeda Y."/>
            <person name="Veluchamy A."/>
            <person name="Tanaka M."/>
            <person name="Abida H."/>
            <person name="Marechal E."/>
            <person name="Bowler C."/>
            <person name="Muto M."/>
            <person name="Sunaga Y."/>
            <person name="Tanaka M."/>
            <person name="Yoshino T."/>
            <person name="Taniguchi T."/>
            <person name="Fukuda Y."/>
            <person name="Nemoto M."/>
            <person name="Matsumoto M."/>
            <person name="Wong P.S."/>
            <person name="Aburatani S."/>
            <person name="Fujibuchi W."/>
        </authorList>
    </citation>
    <scope>NUCLEOTIDE SEQUENCE [LARGE SCALE GENOMIC DNA]</scope>
    <source>
        <strain evidence="2 3">JPCC DA0580</strain>
    </source>
</reference>
<name>A0A1Z5JAC7_FISSO</name>
<dbReference type="InParanoid" id="A0A1Z5JAC7"/>
<feature type="compositionally biased region" description="Low complexity" evidence="1">
    <location>
        <begin position="302"/>
        <end position="319"/>
    </location>
</feature>
<evidence type="ECO:0000256" key="1">
    <source>
        <dbReference type="SAM" id="MobiDB-lite"/>
    </source>
</evidence>
<protein>
    <submittedName>
        <fullName evidence="2">Uncharacterized protein</fullName>
    </submittedName>
</protein>
<comment type="caution">
    <text evidence="2">The sequence shown here is derived from an EMBL/GenBank/DDBJ whole genome shotgun (WGS) entry which is preliminary data.</text>
</comment>
<proteinExistence type="predicted"/>
<sequence length="334" mass="36855">MTLLTSSILATEPLFDGVLAYFAPNALLHPETGLLRAFSYIARAASHQLDAANRIPIMASGAWFLSTGIMQLLAKTVLQKRAFLKTKLFNAVLLSIVFLRAAFSSDPTSMLSPAMTGLKAGLQIGNILWVVSDMIRYFSATKDNVPRTKLQPNQVMLLTIHLMHGISSAIIMMGRPEMFVGGEGWGLWRKMSLEQNAIDDISRFASKLGGAFYLTSAYSILDILMFDRSVERFAWWNTQAVITFALHSFMFLRAALTGGNEMPFKRMSLFNAFLVFLSLKAGPTLFGEVRNKFQGEKEKKMTTTSTTTTTKSGKTEGTSIPGLSDEGIHPKKSL</sequence>
<organism evidence="2 3">
    <name type="scientific">Fistulifera solaris</name>
    <name type="common">Oleaginous diatom</name>
    <dbReference type="NCBI Taxonomy" id="1519565"/>
    <lineage>
        <taxon>Eukaryota</taxon>
        <taxon>Sar</taxon>
        <taxon>Stramenopiles</taxon>
        <taxon>Ochrophyta</taxon>
        <taxon>Bacillariophyta</taxon>
        <taxon>Bacillariophyceae</taxon>
        <taxon>Bacillariophycidae</taxon>
        <taxon>Naviculales</taxon>
        <taxon>Naviculaceae</taxon>
        <taxon>Fistulifera</taxon>
    </lineage>
</organism>
<keyword evidence="3" id="KW-1185">Reference proteome</keyword>
<evidence type="ECO:0000313" key="2">
    <source>
        <dbReference type="EMBL" id="GAX10909.1"/>
    </source>
</evidence>